<keyword evidence="3" id="KW-0067">ATP-binding</keyword>
<dbReference type="InterPro" id="IPR025662">
    <property type="entry name" value="Sigma_54_int_dom_ATP-bd_1"/>
</dbReference>
<dbReference type="GO" id="GO:0043565">
    <property type="term" value="F:sequence-specific DNA binding"/>
    <property type="evidence" value="ECO:0007669"/>
    <property type="project" value="InterPro"/>
</dbReference>
<keyword evidence="7" id="KW-0804">Transcription</keyword>
<dbReference type="SUPFAM" id="SSF46689">
    <property type="entry name" value="Homeodomain-like"/>
    <property type="match status" value="1"/>
</dbReference>
<dbReference type="InterPro" id="IPR003593">
    <property type="entry name" value="AAA+_ATPase"/>
</dbReference>
<dbReference type="GO" id="GO:0006355">
    <property type="term" value="P:regulation of DNA-templated transcription"/>
    <property type="evidence" value="ECO:0007669"/>
    <property type="project" value="InterPro"/>
</dbReference>
<dbReference type="InterPro" id="IPR027417">
    <property type="entry name" value="P-loop_NTPase"/>
</dbReference>
<evidence type="ECO:0000313" key="12">
    <source>
        <dbReference type="Proteomes" id="UP000028547"/>
    </source>
</evidence>
<dbReference type="Gene3D" id="1.10.10.60">
    <property type="entry name" value="Homeodomain-like"/>
    <property type="match status" value="1"/>
</dbReference>
<dbReference type="PANTHER" id="PTHR32071">
    <property type="entry name" value="TRANSCRIPTIONAL REGULATORY PROTEIN"/>
    <property type="match status" value="1"/>
</dbReference>
<dbReference type="Gene3D" id="3.40.50.300">
    <property type="entry name" value="P-loop containing nucleotide triphosphate hydrolases"/>
    <property type="match status" value="1"/>
</dbReference>
<dbReference type="Pfam" id="PF02954">
    <property type="entry name" value="HTH_8"/>
    <property type="match status" value="1"/>
</dbReference>
<protein>
    <submittedName>
        <fullName evidence="11">Chemotaxis protein CheY</fullName>
    </submittedName>
</protein>
<dbReference type="PROSITE" id="PS00688">
    <property type="entry name" value="SIGMA54_INTERACT_3"/>
    <property type="match status" value="1"/>
</dbReference>
<dbReference type="Gene3D" id="1.10.8.60">
    <property type="match status" value="1"/>
</dbReference>
<dbReference type="InterPro" id="IPR025944">
    <property type="entry name" value="Sigma_54_int_dom_CS"/>
</dbReference>
<dbReference type="SMART" id="SM00448">
    <property type="entry name" value="REC"/>
    <property type="match status" value="1"/>
</dbReference>
<evidence type="ECO:0000256" key="4">
    <source>
        <dbReference type="ARBA" id="ARBA00023012"/>
    </source>
</evidence>
<dbReference type="GO" id="GO:0000160">
    <property type="term" value="P:phosphorelay signal transduction system"/>
    <property type="evidence" value="ECO:0007669"/>
    <property type="project" value="UniProtKB-KW"/>
</dbReference>
<dbReference type="InterPro" id="IPR001789">
    <property type="entry name" value="Sig_transdc_resp-reg_receiver"/>
</dbReference>
<evidence type="ECO:0000256" key="2">
    <source>
        <dbReference type="ARBA" id="ARBA00022741"/>
    </source>
</evidence>
<dbReference type="Pfam" id="PF00158">
    <property type="entry name" value="Sigma54_activat"/>
    <property type="match status" value="1"/>
</dbReference>
<evidence type="ECO:0000259" key="10">
    <source>
        <dbReference type="PROSITE" id="PS50110"/>
    </source>
</evidence>
<feature type="domain" description="Response regulatory" evidence="10">
    <location>
        <begin position="6"/>
        <end position="120"/>
    </location>
</feature>
<feature type="domain" description="Sigma-54 factor interaction" evidence="9">
    <location>
        <begin position="145"/>
        <end position="375"/>
    </location>
</feature>
<dbReference type="InterPro" id="IPR025943">
    <property type="entry name" value="Sigma_54_int_dom_ATP-bd_2"/>
</dbReference>
<comment type="caution">
    <text evidence="11">The sequence shown here is derived from an EMBL/GenBank/DDBJ whole genome shotgun (WGS) entry which is preliminary data.</text>
</comment>
<keyword evidence="6" id="KW-0238">DNA-binding</keyword>
<evidence type="ECO:0000256" key="7">
    <source>
        <dbReference type="ARBA" id="ARBA00023163"/>
    </source>
</evidence>
<evidence type="ECO:0000256" key="3">
    <source>
        <dbReference type="ARBA" id="ARBA00022840"/>
    </source>
</evidence>
<evidence type="ECO:0000256" key="1">
    <source>
        <dbReference type="ARBA" id="ARBA00022553"/>
    </source>
</evidence>
<gene>
    <name evidence="11" type="ORF">Q664_40965</name>
</gene>
<dbReference type="InterPro" id="IPR009057">
    <property type="entry name" value="Homeodomain-like_sf"/>
</dbReference>
<keyword evidence="1 8" id="KW-0597">Phosphoprotein</keyword>
<dbReference type="PROSITE" id="PS00675">
    <property type="entry name" value="SIGMA54_INTERACT_1"/>
    <property type="match status" value="1"/>
</dbReference>
<evidence type="ECO:0000259" key="9">
    <source>
        <dbReference type="PROSITE" id="PS50045"/>
    </source>
</evidence>
<keyword evidence="4" id="KW-0902">Two-component regulatory system</keyword>
<accession>A0A084SIX0</accession>
<dbReference type="PROSITE" id="PS00676">
    <property type="entry name" value="SIGMA54_INTERACT_2"/>
    <property type="match status" value="1"/>
</dbReference>
<dbReference type="PROSITE" id="PS50045">
    <property type="entry name" value="SIGMA54_INTERACT_4"/>
    <property type="match status" value="1"/>
</dbReference>
<dbReference type="GO" id="GO:0005524">
    <property type="term" value="F:ATP binding"/>
    <property type="evidence" value="ECO:0007669"/>
    <property type="project" value="UniProtKB-KW"/>
</dbReference>
<dbReference type="InterPro" id="IPR002197">
    <property type="entry name" value="HTH_Fis"/>
</dbReference>
<evidence type="ECO:0000256" key="5">
    <source>
        <dbReference type="ARBA" id="ARBA00023015"/>
    </source>
</evidence>
<dbReference type="InterPro" id="IPR002078">
    <property type="entry name" value="Sigma_54_int"/>
</dbReference>
<feature type="modified residue" description="4-aspartylphosphate" evidence="8">
    <location>
        <position position="55"/>
    </location>
</feature>
<evidence type="ECO:0000256" key="6">
    <source>
        <dbReference type="ARBA" id="ARBA00023125"/>
    </source>
</evidence>
<dbReference type="Pfam" id="PF00072">
    <property type="entry name" value="Response_reg"/>
    <property type="match status" value="1"/>
</dbReference>
<evidence type="ECO:0000256" key="8">
    <source>
        <dbReference type="PROSITE-ProRule" id="PRU00169"/>
    </source>
</evidence>
<dbReference type="RefSeq" id="WP_043408560.1">
    <property type="nucleotide sequence ID" value="NZ_JPMI01000291.1"/>
</dbReference>
<proteinExistence type="predicted"/>
<keyword evidence="5" id="KW-0805">Transcription regulation</keyword>
<dbReference type="InterPro" id="IPR058031">
    <property type="entry name" value="AAA_lid_NorR"/>
</dbReference>
<reference evidence="11 12" key="1">
    <citation type="submission" date="2014-07" db="EMBL/GenBank/DDBJ databases">
        <title>Draft Genome Sequence of Gephyronic Acid Producer, Cystobacter violaceus Strain Cb vi76.</title>
        <authorList>
            <person name="Stevens D.C."/>
            <person name="Young J."/>
            <person name="Carmichael R."/>
            <person name="Tan J."/>
            <person name="Taylor R.E."/>
        </authorList>
    </citation>
    <scope>NUCLEOTIDE SEQUENCE [LARGE SCALE GENOMIC DNA]</scope>
    <source>
        <strain evidence="11 12">Cb vi76</strain>
    </source>
</reference>
<dbReference type="FunFam" id="3.40.50.300:FF:000006">
    <property type="entry name" value="DNA-binding transcriptional regulator NtrC"/>
    <property type="match status" value="1"/>
</dbReference>
<dbReference type="EMBL" id="JPMI01000291">
    <property type="protein sequence ID" value="KFA88405.1"/>
    <property type="molecule type" value="Genomic_DNA"/>
</dbReference>
<sequence>MPSSARILVVDDHVEMGEMLKDPLTDAGHAVDVAASGEEAITWLRTRLYDVVLCDLRMKDVDGLDVLAEARKVDPCLPVLLMTAFGAVESAVEAMKRGAYHYLTKPFRLDEVLLYVERALEERRLRVEHQTLKRQAADRSGLGSLIGRSAAMRTLYGLVERVAQSDAPVLVRGESGSGKELVAQALHSEGARRQGPFVAVNCTALPHALLESELFGHVKGAFTGATTARRGLFVEADGGTLFLDEIGDMPPELQAKLLRVLEDGELRAVGADGARSVDVRIIAATHQDLEARVKEGRFRADLFYRLNVVSLRIPPLRERREDIPMLAEHFLAQARARNPRSPVTSLAPEVVAELARMPWPGNVRELENLVERLVVLGSQPTVDLSLLRLHASPGVPDMHPLAAAQEQVVPLRQLEGDYIAWVVARCGGNKTRAAELLGIDVSTIHRRERADGGISQR</sequence>
<dbReference type="InterPro" id="IPR011006">
    <property type="entry name" value="CheY-like_superfamily"/>
</dbReference>
<dbReference type="Proteomes" id="UP000028547">
    <property type="component" value="Unassembled WGS sequence"/>
</dbReference>
<dbReference type="SUPFAM" id="SSF52172">
    <property type="entry name" value="CheY-like"/>
    <property type="match status" value="1"/>
</dbReference>
<dbReference type="CDD" id="cd00009">
    <property type="entry name" value="AAA"/>
    <property type="match status" value="1"/>
</dbReference>
<dbReference type="PROSITE" id="PS50110">
    <property type="entry name" value="RESPONSE_REGULATORY"/>
    <property type="match status" value="1"/>
</dbReference>
<name>A0A084SIX0_9BACT</name>
<dbReference type="AlphaFoldDB" id="A0A084SIX0"/>
<dbReference type="SMART" id="SM00382">
    <property type="entry name" value="AAA"/>
    <property type="match status" value="1"/>
</dbReference>
<dbReference type="Gene3D" id="3.40.50.2300">
    <property type="match status" value="1"/>
</dbReference>
<keyword evidence="2" id="KW-0547">Nucleotide-binding</keyword>
<organism evidence="11 12">
    <name type="scientific">Archangium violaceum Cb vi76</name>
    <dbReference type="NCBI Taxonomy" id="1406225"/>
    <lineage>
        <taxon>Bacteria</taxon>
        <taxon>Pseudomonadati</taxon>
        <taxon>Myxococcota</taxon>
        <taxon>Myxococcia</taxon>
        <taxon>Myxococcales</taxon>
        <taxon>Cystobacterineae</taxon>
        <taxon>Archangiaceae</taxon>
        <taxon>Archangium</taxon>
    </lineage>
</organism>
<dbReference type="Pfam" id="PF25601">
    <property type="entry name" value="AAA_lid_14"/>
    <property type="match status" value="1"/>
</dbReference>
<dbReference type="FunFam" id="3.40.50.2300:FF:000018">
    <property type="entry name" value="DNA-binding transcriptional regulator NtrC"/>
    <property type="match status" value="1"/>
</dbReference>
<dbReference type="SUPFAM" id="SSF52540">
    <property type="entry name" value="P-loop containing nucleoside triphosphate hydrolases"/>
    <property type="match status" value="1"/>
</dbReference>
<evidence type="ECO:0000313" key="11">
    <source>
        <dbReference type="EMBL" id="KFA88405.1"/>
    </source>
</evidence>